<keyword evidence="3" id="KW-1185">Reference proteome</keyword>
<feature type="transmembrane region" description="Helical" evidence="1">
    <location>
        <begin position="102"/>
        <end position="125"/>
    </location>
</feature>
<dbReference type="Proteomes" id="UP001597282">
    <property type="component" value="Unassembled WGS sequence"/>
</dbReference>
<feature type="transmembrane region" description="Helical" evidence="1">
    <location>
        <begin position="353"/>
        <end position="373"/>
    </location>
</feature>
<reference evidence="3" key="1">
    <citation type="journal article" date="2019" name="Int. J. Syst. Evol. Microbiol.">
        <title>The Global Catalogue of Microorganisms (GCM) 10K type strain sequencing project: providing services to taxonomists for standard genome sequencing and annotation.</title>
        <authorList>
            <consortium name="The Broad Institute Genomics Platform"/>
            <consortium name="The Broad Institute Genome Sequencing Center for Infectious Disease"/>
            <person name="Wu L."/>
            <person name="Ma J."/>
        </authorList>
    </citation>
    <scope>NUCLEOTIDE SEQUENCE [LARGE SCALE GENOMIC DNA]</scope>
    <source>
        <strain evidence="3">S1</strain>
    </source>
</reference>
<sequence length="411" mass="48131">MNPVASLFQQRSKQAWIKGARYTALIAKGLHFLPIAVLLLIYFGYRALLTGLPPEFPIHLLLAILLTWILSRTGIRTFVKAADPVFLLPAEEGLREYFRKSLWYSGLMQSLKVVFWMIFLFPLFYTRIGDVGDFLAALALLLPLKIWNLWAHWLELRAEERPILHLLLRVGSNGLITLWLFSGGLFGWPLLVAILWFAALTLHYRQMYSHNRIIPWDRLLLREEQAVSAWYRLAGHFVDVPQISNEIKPRPLFNPLLRRLPRPQPENTYLYLYLRTFFRYGEPFGVYVRLTGVTALLVAFLREEWWLSVLVLPLGMLLTGIQLPWIRRIHRFQPWFRLYPRPDSQKRTDWSRLAFALLAVQATTVVILQWWLWSQPLPLLPLLLGIGWGTAWILGRLWLPKRLHKQSSSLL</sequence>
<keyword evidence="1" id="KW-1133">Transmembrane helix</keyword>
<accession>A0ABW4C6T5</accession>
<protein>
    <submittedName>
        <fullName evidence="2">ABC transporter permease</fullName>
    </submittedName>
</protein>
<dbReference type="InterPro" id="IPR010288">
    <property type="entry name" value="EcsB_ABC"/>
</dbReference>
<gene>
    <name evidence="2" type="ORF">ACFQ4Y_05705</name>
</gene>
<keyword evidence="1" id="KW-0812">Transmembrane</keyword>
<evidence type="ECO:0000256" key="1">
    <source>
        <dbReference type="SAM" id="Phobius"/>
    </source>
</evidence>
<name>A0ABW4C6T5_9BACL</name>
<organism evidence="2 3">
    <name type="scientific">Kroppenstedtia sanguinis</name>
    <dbReference type="NCBI Taxonomy" id="1380684"/>
    <lineage>
        <taxon>Bacteria</taxon>
        <taxon>Bacillati</taxon>
        <taxon>Bacillota</taxon>
        <taxon>Bacilli</taxon>
        <taxon>Bacillales</taxon>
        <taxon>Thermoactinomycetaceae</taxon>
        <taxon>Kroppenstedtia</taxon>
    </lineage>
</organism>
<feature type="transmembrane region" description="Helical" evidence="1">
    <location>
        <begin position="21"/>
        <end position="44"/>
    </location>
</feature>
<dbReference type="RefSeq" id="WP_380163523.1">
    <property type="nucleotide sequence ID" value="NZ_JBHTNU010000004.1"/>
</dbReference>
<dbReference type="Pfam" id="PF05975">
    <property type="entry name" value="EcsB"/>
    <property type="match status" value="1"/>
</dbReference>
<dbReference type="EMBL" id="JBHTNU010000004">
    <property type="protein sequence ID" value="MFD1426432.1"/>
    <property type="molecule type" value="Genomic_DNA"/>
</dbReference>
<evidence type="ECO:0000313" key="2">
    <source>
        <dbReference type="EMBL" id="MFD1426432.1"/>
    </source>
</evidence>
<evidence type="ECO:0000313" key="3">
    <source>
        <dbReference type="Proteomes" id="UP001597282"/>
    </source>
</evidence>
<feature type="transmembrane region" description="Helical" evidence="1">
    <location>
        <begin position="379"/>
        <end position="399"/>
    </location>
</feature>
<feature type="transmembrane region" description="Helical" evidence="1">
    <location>
        <begin position="284"/>
        <end position="301"/>
    </location>
</feature>
<proteinExistence type="predicted"/>
<comment type="caution">
    <text evidence="2">The sequence shown here is derived from an EMBL/GenBank/DDBJ whole genome shotgun (WGS) entry which is preliminary data.</text>
</comment>
<feature type="transmembrane region" description="Helical" evidence="1">
    <location>
        <begin position="307"/>
        <end position="326"/>
    </location>
</feature>
<feature type="transmembrane region" description="Helical" evidence="1">
    <location>
        <begin position="56"/>
        <end position="75"/>
    </location>
</feature>
<keyword evidence="1" id="KW-0472">Membrane</keyword>
<dbReference type="PIRSF" id="PIRSF037259">
    <property type="entry name" value="EcsB_ABC"/>
    <property type="match status" value="1"/>
</dbReference>